<gene>
    <name evidence="2" type="ordered locus">Bcep1808_2084</name>
</gene>
<proteinExistence type="predicted"/>
<evidence type="ECO:0000313" key="3">
    <source>
        <dbReference type="Proteomes" id="UP000002287"/>
    </source>
</evidence>
<reference evidence="3" key="1">
    <citation type="submission" date="2007-03" db="EMBL/GenBank/DDBJ databases">
        <title>Complete sequence of chromosome 1 of Burkholderia vietnamiensis G4.</title>
        <authorList>
            <consortium name="US DOE Joint Genome Institute"/>
            <person name="Copeland A."/>
            <person name="Lucas S."/>
            <person name="Lapidus A."/>
            <person name="Barry K."/>
            <person name="Detter J.C."/>
            <person name="Glavina del Rio T."/>
            <person name="Hammon N."/>
            <person name="Israni S."/>
            <person name="Dalin E."/>
            <person name="Tice H."/>
            <person name="Pitluck S."/>
            <person name="Chain P."/>
            <person name="Malfatti S."/>
            <person name="Shin M."/>
            <person name="Vergez L."/>
            <person name="Schmutz J."/>
            <person name="Larimer F."/>
            <person name="Land M."/>
            <person name="Hauser L."/>
            <person name="Kyrpides N."/>
            <person name="Tiedje J."/>
            <person name="Richardson P."/>
        </authorList>
    </citation>
    <scope>NUCLEOTIDE SEQUENCE [LARGE SCALE GENOMIC DNA]</scope>
    <source>
        <strain evidence="3">G4 / LMG 22486</strain>
    </source>
</reference>
<keyword evidence="1" id="KW-0812">Transmembrane</keyword>
<dbReference type="HOGENOM" id="CLU_500303_0_0_4"/>
<feature type="transmembrane region" description="Helical" evidence="1">
    <location>
        <begin position="249"/>
        <end position="272"/>
    </location>
</feature>
<name>A4JFN3_BURVG</name>
<dbReference type="Proteomes" id="UP000002287">
    <property type="component" value="Chromosome 1"/>
</dbReference>
<sequence>MSTPSTKSLNKKAAALEAASARKTHDRILSGEHAAALEEQLDDLAEQVEEGSVSRAESAGLLRQIKSAINAEKSLRKFHAGTSAWLRVPATGFAWGALWSVLALIAIPLTTFFGGHLLAALIVEFLFLGLPAATVATLRHLRNNFRGFGVSARPAALAMGFGPGGMLVLLLLAGLTWRNPLIVLAVGFYVGVEALRNVLGFAFLCLTQNPAFAARRVKADVEAMEDSMRQSGHIKEEALEMIRARGASAVGASAHALLAAALGVAAPLALYWGVPQAMRHHLATASPVALSRVDASALSLSNPASARAAADALQARAKQTVAAAQAAGYAPTPDWLESSVLRAGLPAGVSNQWTEGSAGAFIGTAGANQLIALRAQPVFLDGAWTPGGFYIAEARSSDKIVANVYADSGMWFVPFYRDAACKVPTMDAVAVDREWKAFLRPDALKSHPMTDSETVGCVGVPVAVRAKTPFEWPASISGYRALAVMQVPLTLALHVTNWTDQPQASAADAKGARAKTDRFIDTRVWRFFEGTIPFYMPSVGRSDD</sequence>
<feature type="transmembrane region" description="Helical" evidence="1">
    <location>
        <begin position="84"/>
        <end position="107"/>
    </location>
</feature>
<evidence type="ECO:0000256" key="1">
    <source>
        <dbReference type="SAM" id="Phobius"/>
    </source>
</evidence>
<dbReference type="EMBL" id="CP000614">
    <property type="protein sequence ID" value="ABO55086.1"/>
    <property type="molecule type" value="Genomic_DNA"/>
</dbReference>
<feature type="transmembrane region" description="Helical" evidence="1">
    <location>
        <begin position="113"/>
        <end position="135"/>
    </location>
</feature>
<dbReference type="KEGG" id="bvi:Bcep1808_2084"/>
<evidence type="ECO:0000313" key="2">
    <source>
        <dbReference type="EMBL" id="ABO55086.1"/>
    </source>
</evidence>
<organism evidence="2 3">
    <name type="scientific">Burkholderia vietnamiensis (strain G4 / LMG 22486)</name>
    <name type="common">Burkholderia cepacia (strain R1808)</name>
    <dbReference type="NCBI Taxonomy" id="269482"/>
    <lineage>
        <taxon>Bacteria</taxon>
        <taxon>Pseudomonadati</taxon>
        <taxon>Pseudomonadota</taxon>
        <taxon>Betaproteobacteria</taxon>
        <taxon>Burkholderiales</taxon>
        <taxon>Burkholderiaceae</taxon>
        <taxon>Burkholderia</taxon>
        <taxon>Burkholderia cepacia complex</taxon>
    </lineage>
</organism>
<keyword evidence="1" id="KW-1133">Transmembrane helix</keyword>
<dbReference type="AlphaFoldDB" id="A4JFN3"/>
<protein>
    <submittedName>
        <fullName evidence="2">Uncharacterized protein</fullName>
    </submittedName>
</protein>
<keyword evidence="1" id="KW-0472">Membrane</keyword>
<feature type="transmembrane region" description="Helical" evidence="1">
    <location>
        <begin position="181"/>
        <end position="206"/>
    </location>
</feature>
<feature type="transmembrane region" description="Helical" evidence="1">
    <location>
        <begin position="155"/>
        <end position="175"/>
    </location>
</feature>
<accession>A4JFN3</accession>